<dbReference type="PANTHER" id="PTHR23077">
    <property type="entry name" value="AAA-FAMILY ATPASE"/>
    <property type="match status" value="1"/>
</dbReference>
<dbReference type="SUPFAM" id="SSF52540">
    <property type="entry name" value="P-loop containing nucleoside triphosphate hydrolases"/>
    <property type="match status" value="1"/>
</dbReference>
<dbReference type="GO" id="GO:0005524">
    <property type="term" value="F:ATP binding"/>
    <property type="evidence" value="ECO:0007669"/>
    <property type="project" value="UniProtKB-KW"/>
</dbReference>
<dbReference type="EMBL" id="HBHP01025425">
    <property type="protein sequence ID" value="CAD9771798.1"/>
    <property type="molecule type" value="Transcribed_RNA"/>
</dbReference>
<evidence type="ECO:0000313" key="6">
    <source>
        <dbReference type="EMBL" id="CAD9771806.1"/>
    </source>
</evidence>
<dbReference type="GO" id="GO:0005634">
    <property type="term" value="C:nucleus"/>
    <property type="evidence" value="ECO:0007669"/>
    <property type="project" value="TreeGrafter"/>
</dbReference>
<proteinExistence type="inferred from homology"/>
<dbReference type="GO" id="GO:0003723">
    <property type="term" value="F:RNA binding"/>
    <property type="evidence" value="ECO:0007669"/>
    <property type="project" value="TreeGrafter"/>
</dbReference>
<sequence length="201" mass="23364">MDFKLSYMYIKTPQILSKYVGEAEKYLNKIFLEAGRNNPSLLFFDEIDAIAISRNLENGNNNKIVQQLLLELDELNFFKKIFIVGATNLIEVIDLAILRKGRFNKKFLIPFPSNKNKINIIRNQTSNKFLSNCLDLKIVTNKYFSIHVSSADIKELLNQTINTGIFKYKIYCKMIYKNKIFIVVKNNINITKITILINILI</sequence>
<dbReference type="InterPro" id="IPR003960">
    <property type="entry name" value="ATPase_AAA_CS"/>
</dbReference>
<dbReference type="AlphaFoldDB" id="A0A7S2TWD6"/>
<comment type="similarity">
    <text evidence="3">Belongs to the AAA ATPase family.</text>
</comment>
<reference evidence="5" key="1">
    <citation type="submission" date="2021-01" db="EMBL/GenBank/DDBJ databases">
        <authorList>
            <person name="Corre E."/>
            <person name="Pelletier E."/>
            <person name="Niang G."/>
            <person name="Scheremetjew M."/>
            <person name="Finn R."/>
            <person name="Kale V."/>
            <person name="Holt S."/>
            <person name="Cochrane G."/>
            <person name="Meng A."/>
            <person name="Brown T."/>
            <person name="Cohen L."/>
        </authorList>
    </citation>
    <scope>NUCLEOTIDE SEQUENCE</scope>
    <source>
        <strain evidence="5">CCMP622</strain>
    </source>
</reference>
<dbReference type="GO" id="GO:1990275">
    <property type="term" value="F:preribosome binding"/>
    <property type="evidence" value="ECO:0007669"/>
    <property type="project" value="TreeGrafter"/>
</dbReference>
<evidence type="ECO:0000259" key="4">
    <source>
        <dbReference type="Pfam" id="PF00004"/>
    </source>
</evidence>
<dbReference type="EMBL" id="HBHP01025436">
    <property type="protein sequence ID" value="CAD9771806.1"/>
    <property type="molecule type" value="Transcribed_RNA"/>
</dbReference>
<dbReference type="InterPro" id="IPR050168">
    <property type="entry name" value="AAA_ATPase_domain"/>
</dbReference>
<feature type="domain" description="ATPase AAA-type core" evidence="4">
    <location>
        <begin position="4"/>
        <end position="110"/>
    </location>
</feature>
<keyword evidence="2 3" id="KW-0067">ATP-binding</keyword>
<evidence type="ECO:0000256" key="2">
    <source>
        <dbReference type="ARBA" id="ARBA00022840"/>
    </source>
</evidence>
<dbReference type="GO" id="GO:0042254">
    <property type="term" value="P:ribosome biogenesis"/>
    <property type="evidence" value="ECO:0007669"/>
    <property type="project" value="TreeGrafter"/>
</dbReference>
<name>A0A7S2TWD6_9EUKA</name>
<evidence type="ECO:0000256" key="3">
    <source>
        <dbReference type="RuleBase" id="RU003651"/>
    </source>
</evidence>
<keyword evidence="1 3" id="KW-0547">Nucleotide-binding</keyword>
<organism evidence="5">
    <name type="scientific">Lotharella oceanica</name>
    <dbReference type="NCBI Taxonomy" id="641309"/>
    <lineage>
        <taxon>Eukaryota</taxon>
        <taxon>Sar</taxon>
        <taxon>Rhizaria</taxon>
        <taxon>Cercozoa</taxon>
        <taxon>Chlorarachniophyceae</taxon>
        <taxon>Lotharella</taxon>
    </lineage>
</organism>
<protein>
    <recommendedName>
        <fullName evidence="4">ATPase AAA-type core domain-containing protein</fullName>
    </recommendedName>
</protein>
<dbReference type="Gene3D" id="3.40.50.300">
    <property type="entry name" value="P-loop containing nucleotide triphosphate hydrolases"/>
    <property type="match status" value="1"/>
</dbReference>
<accession>A0A7S2TWD6</accession>
<gene>
    <name evidence="5" type="ORF">LSP00402_LOCUS15788</name>
    <name evidence="6" type="ORF">LSP00402_LOCUS15796</name>
</gene>
<dbReference type="GO" id="GO:0016887">
    <property type="term" value="F:ATP hydrolysis activity"/>
    <property type="evidence" value="ECO:0007669"/>
    <property type="project" value="InterPro"/>
</dbReference>
<evidence type="ECO:0000256" key="1">
    <source>
        <dbReference type="ARBA" id="ARBA00022741"/>
    </source>
</evidence>
<dbReference type="InterPro" id="IPR003959">
    <property type="entry name" value="ATPase_AAA_core"/>
</dbReference>
<dbReference type="Pfam" id="PF00004">
    <property type="entry name" value="AAA"/>
    <property type="match status" value="1"/>
</dbReference>
<dbReference type="Gene3D" id="1.10.8.60">
    <property type="match status" value="1"/>
</dbReference>
<dbReference type="PROSITE" id="PS00674">
    <property type="entry name" value="AAA"/>
    <property type="match status" value="1"/>
</dbReference>
<dbReference type="PANTHER" id="PTHR23077:SF171">
    <property type="entry name" value="NUCLEAR VALOSIN-CONTAINING PROTEIN-LIKE"/>
    <property type="match status" value="1"/>
</dbReference>
<evidence type="ECO:0000313" key="5">
    <source>
        <dbReference type="EMBL" id="CAD9771798.1"/>
    </source>
</evidence>
<dbReference type="InterPro" id="IPR027417">
    <property type="entry name" value="P-loop_NTPase"/>
</dbReference>